<evidence type="ECO:0008006" key="4">
    <source>
        <dbReference type="Google" id="ProtNLM"/>
    </source>
</evidence>
<dbReference type="Gene3D" id="1.20.58.1520">
    <property type="match status" value="1"/>
</dbReference>
<feature type="region of interest" description="Disordered" evidence="1">
    <location>
        <begin position="814"/>
        <end position="859"/>
    </location>
</feature>
<accession>I2H9P2</accession>
<dbReference type="HOGENOM" id="CLU_333226_0_0_1"/>
<dbReference type="InterPro" id="IPR007145">
    <property type="entry name" value="MAP65_Ase1_PRC1"/>
</dbReference>
<dbReference type="eggNOG" id="KOG4302">
    <property type="taxonomic scope" value="Eukaryota"/>
</dbReference>
<dbReference type="GO" id="GO:1990023">
    <property type="term" value="C:mitotic spindle midzone"/>
    <property type="evidence" value="ECO:0007669"/>
    <property type="project" value="TreeGrafter"/>
</dbReference>
<feature type="region of interest" description="Disordered" evidence="1">
    <location>
        <begin position="914"/>
        <end position="933"/>
    </location>
</feature>
<dbReference type="GO" id="GO:0051256">
    <property type="term" value="P:mitotic spindle midzone assembly"/>
    <property type="evidence" value="ECO:0007669"/>
    <property type="project" value="TreeGrafter"/>
</dbReference>
<dbReference type="AlphaFoldDB" id="I2H9P2"/>
<dbReference type="PANTHER" id="PTHR19321">
    <property type="entry name" value="PROTEIN REGULATOR OF CYTOKINESIS 1 PRC1-RELATED"/>
    <property type="match status" value="1"/>
</dbReference>
<dbReference type="GO" id="GO:0008017">
    <property type="term" value="F:microtubule binding"/>
    <property type="evidence" value="ECO:0007669"/>
    <property type="project" value="InterPro"/>
</dbReference>
<evidence type="ECO:0000313" key="3">
    <source>
        <dbReference type="Proteomes" id="UP000002866"/>
    </source>
</evidence>
<dbReference type="KEGG" id="tbl:TBLA_0J00960"/>
<dbReference type="STRING" id="1071380.I2H9P2"/>
<reference evidence="2 3" key="1">
    <citation type="journal article" date="2011" name="Proc. Natl. Acad. Sci. U.S.A.">
        <title>Evolutionary erosion of yeast sex chromosomes by mating-type switching accidents.</title>
        <authorList>
            <person name="Gordon J.L."/>
            <person name="Armisen D."/>
            <person name="Proux-Wera E."/>
            <person name="Oheigeartaigh S.S."/>
            <person name="Byrne K.P."/>
            <person name="Wolfe K.H."/>
        </authorList>
    </citation>
    <scope>NUCLEOTIDE SEQUENCE [LARGE SCALE GENOMIC DNA]</scope>
    <source>
        <strain evidence="3">ATCC 34711 / CBS 6284 / DSM 70876 / NBRC 10599 / NRRL Y-10934 / UCD 77-7</strain>
    </source>
</reference>
<feature type="compositionally biased region" description="Polar residues" evidence="1">
    <location>
        <begin position="920"/>
        <end position="933"/>
    </location>
</feature>
<evidence type="ECO:0000313" key="2">
    <source>
        <dbReference type="EMBL" id="CCH63094.1"/>
    </source>
</evidence>
<gene>
    <name evidence="2" type="primary">TBLA0J00960</name>
    <name evidence="2" type="ORF">TBLA_0J00960</name>
</gene>
<dbReference type="GO" id="GO:0005737">
    <property type="term" value="C:cytoplasm"/>
    <property type="evidence" value="ECO:0007669"/>
    <property type="project" value="TreeGrafter"/>
</dbReference>
<dbReference type="FunCoup" id="I2H9P2">
    <property type="interactions" value="218"/>
</dbReference>
<dbReference type="PANTHER" id="PTHR19321:SF41">
    <property type="entry name" value="FASCETTO-RELATED"/>
    <property type="match status" value="1"/>
</dbReference>
<dbReference type="Pfam" id="PF03999">
    <property type="entry name" value="MAP65_ASE1"/>
    <property type="match status" value="1"/>
</dbReference>
<evidence type="ECO:0000256" key="1">
    <source>
        <dbReference type="SAM" id="MobiDB-lite"/>
    </source>
</evidence>
<organism evidence="2 3">
    <name type="scientific">Henningerozyma blattae (strain ATCC 34711 / CBS 6284 / DSM 70876 / NBRC 10599 / NRRL Y-10934 / UCD 77-7)</name>
    <name type="common">Yeast</name>
    <name type="synonym">Tetrapisispora blattae</name>
    <dbReference type="NCBI Taxonomy" id="1071380"/>
    <lineage>
        <taxon>Eukaryota</taxon>
        <taxon>Fungi</taxon>
        <taxon>Dikarya</taxon>
        <taxon>Ascomycota</taxon>
        <taxon>Saccharomycotina</taxon>
        <taxon>Saccharomycetes</taxon>
        <taxon>Saccharomycetales</taxon>
        <taxon>Saccharomycetaceae</taxon>
        <taxon>Henningerozyma</taxon>
    </lineage>
</organism>
<name>I2H9P2_HENB6</name>
<dbReference type="EMBL" id="HE806325">
    <property type="protein sequence ID" value="CCH63094.1"/>
    <property type="molecule type" value="Genomic_DNA"/>
</dbReference>
<dbReference type="RefSeq" id="XP_004182613.1">
    <property type="nucleotide sequence ID" value="XM_004182565.1"/>
</dbReference>
<dbReference type="OrthoDB" id="642895at2759"/>
<sequence>MADCESTREGSKSNEMSLIKQNSHSGLIFEPSSTDEVHSSNISVSDGTALQSIPSSCNILANNRNISSASAPVESYNMSPITFNLNRIMSDPDPQNLASLTPIKIDYLNTNSPLSYQSSKSIIAIPKKMEGKKSKVDDSIDSISKQVYRENLNSISNQMIKLMNDLNHIYNKIGYTNNEIHQNESVIFNHFSKSIENYYSSANEKMNALSLKNDLKQQYLNRILEIINDPSGIKTIPDLYIRNGMVNEEYKNAPSPRKELTLLNKEKILNKSRVYILDKYIPLLLEYLDNVIKFRKILKSTGDEEIKTSTKISGFNNDNSTSNLAMIPTMENAIHLYKNLKTLYGIDSTKILGNEISMENIEAEKYDNLMNFITENKNMILYNNTLNNISEKRTKETIELIDCYKLEYIKRLKELIFVSQSTFNLLKQLHIHPKIELNQDINRQINLFSSIELNSIESEVQNNTYHIVDAKTMVDIEKVHQHYQAICSNRSSEKNQLLRKCQQLWSVLKIPNHEINQFISANRDLSIQNIKNYKTEIQRLHDLKKKWIKTLINDSKKRIQELWDHLQYSNERSMFLNEIAILENNSNSLSDDELILSRCEEEIKDLESKAKICDPILKLLEEFKLMQKDQAQLEDGEKNSTRLFNRDSHKVLMIEEKLRKKITRYFPKVIQELKLKLEEFKIEFHKEFMYMGESLFDLVVKQETELYAKYPRIKYNISTRTLINSPTKSMRNKTTNNVTKKSISPKKINKKVRKNLEETLIKEVENISNNTTHFLSKTPIGKCTTMNNETNNMTTKSDSFNKDFSSTISTHQSITSSINNDHNESPTESTRLLPPTVITRNSPSRIPVPKFKKNSPDGCIPPPKFNVNSVYSSSGFIRPTTLFPVTQQRLNRTQSNIPTIHVEPKDILKLLSDGNKENEAPSSSPQGKNSIKQYSKEFQSENYEVPQNSICNTRSSPFREPENSVYKITTSPEGKHVINIKGEINNSIYDDTSIMDNENDIDYEYLNWQNERFSKLEN</sequence>
<dbReference type="GeneID" id="14498277"/>
<protein>
    <recommendedName>
        <fullName evidence="4">Anaphase spindle elongation protein</fullName>
    </recommendedName>
</protein>
<keyword evidence="3" id="KW-1185">Reference proteome</keyword>
<proteinExistence type="predicted"/>
<dbReference type="InParanoid" id="I2H9P2"/>
<dbReference type="OMA" id="KRITRHF"/>
<dbReference type="Proteomes" id="UP000002866">
    <property type="component" value="Chromosome 10"/>
</dbReference>